<reference evidence="1 2" key="1">
    <citation type="journal article" date="2018" name="Biotechnol. Biofuels">
        <title>Integrative visual omics of the white-rot fungus Polyporus brumalis exposes the biotechnological potential of its oxidative enzymes for delignifying raw plant biomass.</title>
        <authorList>
            <person name="Miyauchi S."/>
            <person name="Rancon A."/>
            <person name="Drula E."/>
            <person name="Hage H."/>
            <person name="Chaduli D."/>
            <person name="Favel A."/>
            <person name="Grisel S."/>
            <person name="Henrissat B."/>
            <person name="Herpoel-Gimbert I."/>
            <person name="Ruiz-Duenas F.J."/>
            <person name="Chevret D."/>
            <person name="Hainaut M."/>
            <person name="Lin J."/>
            <person name="Wang M."/>
            <person name="Pangilinan J."/>
            <person name="Lipzen A."/>
            <person name="Lesage-Meessen L."/>
            <person name="Navarro D."/>
            <person name="Riley R."/>
            <person name="Grigoriev I.V."/>
            <person name="Zhou S."/>
            <person name="Raouche S."/>
            <person name="Rosso M.N."/>
        </authorList>
    </citation>
    <scope>NUCLEOTIDE SEQUENCE [LARGE SCALE GENOMIC DNA]</scope>
    <source>
        <strain evidence="1 2">BRFM 1820</strain>
    </source>
</reference>
<evidence type="ECO:0000313" key="2">
    <source>
        <dbReference type="Proteomes" id="UP000256964"/>
    </source>
</evidence>
<evidence type="ECO:0000313" key="1">
    <source>
        <dbReference type="EMBL" id="RDX56960.1"/>
    </source>
</evidence>
<dbReference type="EMBL" id="KZ857379">
    <property type="protein sequence ID" value="RDX56960.1"/>
    <property type="molecule type" value="Genomic_DNA"/>
</dbReference>
<dbReference type="OrthoDB" id="274691at2759"/>
<accession>A0A371DWN2</accession>
<dbReference type="PANTHER" id="PTHR10091">
    <property type="entry name" value="ALDOSE-1-EPIMERASE"/>
    <property type="match status" value="1"/>
</dbReference>
<proteinExistence type="predicted"/>
<dbReference type="Pfam" id="PF01263">
    <property type="entry name" value="Aldose_epim"/>
    <property type="match status" value="2"/>
</dbReference>
<gene>
    <name evidence="1" type="ORF">OH76DRAFT_1550342</name>
</gene>
<dbReference type="GO" id="GO:0030246">
    <property type="term" value="F:carbohydrate binding"/>
    <property type="evidence" value="ECO:0007669"/>
    <property type="project" value="InterPro"/>
</dbReference>
<dbReference type="GO" id="GO:0006006">
    <property type="term" value="P:glucose metabolic process"/>
    <property type="evidence" value="ECO:0007669"/>
    <property type="project" value="TreeGrafter"/>
</dbReference>
<dbReference type="Proteomes" id="UP000256964">
    <property type="component" value="Unassembled WGS sequence"/>
</dbReference>
<dbReference type="Gene3D" id="2.70.98.10">
    <property type="match status" value="1"/>
</dbReference>
<name>A0A371DWN2_9APHY</name>
<sequence>MAASDPGFTPILLTLPSLTPSLALEILPAGLTLHRLYVQADGKTHDILIGPEDPTGHIAQKYTNTIIGRYANRLPVGSFALDRDGIHSVVAPKANEKPTVSLHGGVKGFDQYVWEPLVDPSASQLFTPAELATIQTRIPTSIIFRRISEDGEEGYPGKLLIEALVGLAQPEGLPNQTPDGAKEWNLGSVVLVYRAKLLDENKITPINLTQPHADLASGFRSTMEARLPIRQQDLRIRDVDAASWTPHIHWGFNLDASLQEGPETLSIKDHKIDIKADHIVELNPEGLSTGKLLAVTGTHHAHAEKTSGKIGESFPESGYDEFYVLSKRATTPPPSILPASELKPELDLVGAALSRDGPAAEEVVSLAGAKSGLRISFATNQAGVQFYTNNFALPEKGARKKIHGGSGSVGDGYGPGTAAFLEFHAPLAAWIHPGVRGPSGEDTLLASGQVYNNFVRMDVWYKAPSTPSA</sequence>
<protein>
    <submittedName>
        <fullName evidence="1">Galactose mutarotase-like protein</fullName>
    </submittedName>
</protein>
<dbReference type="InterPro" id="IPR008183">
    <property type="entry name" value="Aldose_1/G6P_1-epimerase"/>
</dbReference>
<dbReference type="AlphaFoldDB" id="A0A371DWN2"/>
<dbReference type="STRING" id="139420.A0A371DWN2"/>
<dbReference type="InterPro" id="IPR014718">
    <property type="entry name" value="GH-type_carb-bd"/>
</dbReference>
<dbReference type="GO" id="GO:0004034">
    <property type="term" value="F:aldose 1-epimerase activity"/>
    <property type="evidence" value="ECO:0007669"/>
    <property type="project" value="TreeGrafter"/>
</dbReference>
<dbReference type="GO" id="GO:0033499">
    <property type="term" value="P:galactose catabolic process via UDP-galactose, Leloir pathway"/>
    <property type="evidence" value="ECO:0007669"/>
    <property type="project" value="TreeGrafter"/>
</dbReference>
<keyword evidence="2" id="KW-1185">Reference proteome</keyword>
<dbReference type="SUPFAM" id="SSF74650">
    <property type="entry name" value="Galactose mutarotase-like"/>
    <property type="match status" value="2"/>
</dbReference>
<dbReference type="InterPro" id="IPR011013">
    <property type="entry name" value="Gal_mutarotase_sf_dom"/>
</dbReference>
<organism evidence="1 2">
    <name type="scientific">Lentinus brumalis</name>
    <dbReference type="NCBI Taxonomy" id="2498619"/>
    <lineage>
        <taxon>Eukaryota</taxon>
        <taxon>Fungi</taxon>
        <taxon>Dikarya</taxon>
        <taxon>Basidiomycota</taxon>
        <taxon>Agaricomycotina</taxon>
        <taxon>Agaricomycetes</taxon>
        <taxon>Polyporales</taxon>
        <taxon>Polyporaceae</taxon>
        <taxon>Lentinus</taxon>
    </lineage>
</organism>
<dbReference type="PANTHER" id="PTHR10091:SF0">
    <property type="entry name" value="GALACTOSE MUTAROTASE"/>
    <property type="match status" value="1"/>
</dbReference>